<evidence type="ECO:0000256" key="2">
    <source>
        <dbReference type="ARBA" id="ARBA00006024"/>
    </source>
</evidence>
<dbReference type="GO" id="GO:0016887">
    <property type="term" value="F:ATP hydrolysis activity"/>
    <property type="evidence" value="ECO:0007669"/>
    <property type="project" value="InterPro"/>
</dbReference>
<dbReference type="PRINTS" id="PR00119">
    <property type="entry name" value="CATATPASE"/>
</dbReference>
<dbReference type="FunFam" id="2.70.150.10:FF:000020">
    <property type="entry name" value="Copper-exporting P-type ATPase A"/>
    <property type="match status" value="1"/>
</dbReference>
<dbReference type="InterPro" id="IPR018303">
    <property type="entry name" value="ATPase_P-typ_P_site"/>
</dbReference>
<evidence type="ECO:0000259" key="12">
    <source>
        <dbReference type="PROSITE" id="PS50846"/>
    </source>
</evidence>
<dbReference type="CDD" id="cd00371">
    <property type="entry name" value="HMA"/>
    <property type="match status" value="1"/>
</dbReference>
<evidence type="ECO:0000256" key="7">
    <source>
        <dbReference type="ARBA" id="ARBA00022840"/>
    </source>
</evidence>
<gene>
    <name evidence="13" type="ORF">Apau_0999</name>
</gene>
<dbReference type="InterPro" id="IPR008250">
    <property type="entry name" value="ATPase_P-typ_transduc_dom_A_sf"/>
</dbReference>
<dbReference type="SUPFAM" id="SSF55008">
    <property type="entry name" value="HMA, heavy metal-associated domain"/>
    <property type="match status" value="1"/>
</dbReference>
<dbReference type="PROSITE" id="PS50846">
    <property type="entry name" value="HMA_2"/>
    <property type="match status" value="1"/>
</dbReference>
<evidence type="ECO:0000256" key="11">
    <source>
        <dbReference type="RuleBase" id="RU362081"/>
    </source>
</evidence>
<dbReference type="NCBIfam" id="TIGR01494">
    <property type="entry name" value="ATPase_P-type"/>
    <property type="match status" value="1"/>
</dbReference>
<dbReference type="SUPFAM" id="SSF81665">
    <property type="entry name" value="Calcium ATPase, transmembrane domain M"/>
    <property type="match status" value="1"/>
</dbReference>
<evidence type="ECO:0000256" key="6">
    <source>
        <dbReference type="ARBA" id="ARBA00022741"/>
    </source>
</evidence>
<dbReference type="Pfam" id="PF00702">
    <property type="entry name" value="Hydrolase"/>
    <property type="match status" value="1"/>
</dbReference>
<reference evidence="13 14" key="1">
    <citation type="journal article" date="2010" name="Stand. Genomic Sci.">
        <title>Non-contiguous finished genome sequence of Aminomonas paucivorans type strain (GLU-3).</title>
        <authorList>
            <person name="Pitluck S."/>
            <person name="Yasawong M."/>
            <person name="Held B."/>
            <person name="Lapidus A."/>
            <person name="Nolan M."/>
            <person name="Copeland A."/>
            <person name="Lucas S."/>
            <person name="Del Rio T.G."/>
            <person name="Tice H."/>
            <person name="Cheng J.F."/>
            <person name="Chertkov O."/>
            <person name="Goodwin L."/>
            <person name="Tapia R."/>
            <person name="Han C."/>
            <person name="Liolios K."/>
            <person name="Ivanova N."/>
            <person name="Mavromatis K."/>
            <person name="Ovchinnikova G."/>
            <person name="Pati A."/>
            <person name="Chen A."/>
            <person name="Palaniappan K."/>
            <person name="Land M."/>
            <person name="Hauser L."/>
            <person name="Chang Y.J."/>
            <person name="Jeffries C.D."/>
            <person name="Pukall R."/>
            <person name="Spring S."/>
            <person name="Rohde M."/>
            <person name="Sikorski J."/>
            <person name="Goker M."/>
            <person name="Woyke T."/>
            <person name="Bristow J."/>
            <person name="Eisen J.A."/>
            <person name="Markowitz V."/>
            <person name="Hugenholtz P."/>
            <person name="Kyrpides N.C."/>
            <person name="Klenk H.P."/>
        </authorList>
    </citation>
    <scope>NUCLEOTIDE SEQUENCE [LARGE SCALE GENOMIC DNA]</scope>
    <source>
        <strain evidence="13 14">DSM 12260</strain>
    </source>
</reference>
<dbReference type="Pfam" id="PF00122">
    <property type="entry name" value="E1-E2_ATPase"/>
    <property type="match status" value="1"/>
</dbReference>
<accession>E3CWX6</accession>
<dbReference type="InterPro" id="IPR023214">
    <property type="entry name" value="HAD_sf"/>
</dbReference>
<dbReference type="GO" id="GO:0055070">
    <property type="term" value="P:copper ion homeostasis"/>
    <property type="evidence" value="ECO:0007669"/>
    <property type="project" value="TreeGrafter"/>
</dbReference>
<dbReference type="AlphaFoldDB" id="E3CWX6"/>
<evidence type="ECO:0000256" key="4">
    <source>
        <dbReference type="ARBA" id="ARBA00022692"/>
    </source>
</evidence>
<dbReference type="InterPro" id="IPR023298">
    <property type="entry name" value="ATPase_P-typ_TM_dom_sf"/>
</dbReference>
<dbReference type="GO" id="GO:0005886">
    <property type="term" value="C:plasma membrane"/>
    <property type="evidence" value="ECO:0007669"/>
    <property type="project" value="UniProtKB-SubCell"/>
</dbReference>
<comment type="subcellular location">
    <subcellularLocation>
        <location evidence="1">Cell membrane</location>
        <topology evidence="1">Multi-pass membrane protein</topology>
    </subcellularLocation>
</comment>
<keyword evidence="7 11" id="KW-0067">ATP-binding</keyword>
<protein>
    <submittedName>
        <fullName evidence="13">Heavy metal translocating P-type ATPase</fullName>
    </submittedName>
</protein>
<keyword evidence="9 11" id="KW-1133">Transmembrane helix</keyword>
<dbReference type="InterPro" id="IPR036163">
    <property type="entry name" value="HMA_dom_sf"/>
</dbReference>
<feature type="transmembrane region" description="Helical" evidence="11">
    <location>
        <begin position="114"/>
        <end position="135"/>
    </location>
</feature>
<dbReference type="InterPro" id="IPR059000">
    <property type="entry name" value="ATPase_P-type_domA"/>
</dbReference>
<organism evidence="13 14">
    <name type="scientific">Aminomonas paucivorans DSM 12260</name>
    <dbReference type="NCBI Taxonomy" id="584708"/>
    <lineage>
        <taxon>Bacteria</taxon>
        <taxon>Thermotogati</taxon>
        <taxon>Synergistota</taxon>
        <taxon>Synergistia</taxon>
        <taxon>Synergistales</taxon>
        <taxon>Synergistaceae</taxon>
        <taxon>Aminomonas</taxon>
    </lineage>
</organism>
<dbReference type="SUPFAM" id="SSF56784">
    <property type="entry name" value="HAD-like"/>
    <property type="match status" value="1"/>
</dbReference>
<dbReference type="Gene3D" id="3.40.50.1000">
    <property type="entry name" value="HAD superfamily/HAD-like"/>
    <property type="match status" value="1"/>
</dbReference>
<feature type="domain" description="HMA" evidence="12">
    <location>
        <begin position="5"/>
        <end position="70"/>
    </location>
</feature>
<keyword evidence="14" id="KW-1185">Reference proteome</keyword>
<dbReference type="GO" id="GO:0005524">
    <property type="term" value="F:ATP binding"/>
    <property type="evidence" value="ECO:0007669"/>
    <property type="project" value="UniProtKB-UniRule"/>
</dbReference>
<keyword evidence="5 11" id="KW-0479">Metal-binding</keyword>
<dbReference type="InterPro" id="IPR001757">
    <property type="entry name" value="P_typ_ATPase"/>
</dbReference>
<evidence type="ECO:0000256" key="1">
    <source>
        <dbReference type="ARBA" id="ARBA00004651"/>
    </source>
</evidence>
<evidence type="ECO:0000256" key="3">
    <source>
        <dbReference type="ARBA" id="ARBA00022475"/>
    </source>
</evidence>
<sequence>MTEPRKHTYRVTGMTCATCSRMAQRALARVPGVQYASVNLATETAFVLTDPSVGEETLREAVMGAGYDLLSQVPEDLEARRYAQAVRNLVFVLALTIPLSLAMLAHMGGRHVPFYPFLELVLGGLVVFWGGLATLRGAWIALIHRHANMDTLVTLGALSSWSTALLRLAGVAIPSFGAIGAMILALHVLGRFIESHLRDRATREVKALMRLQAAEARVIRQEEAFLIPLEAVLGGDRVQVLPGERIPVDGRVVEGLSSVDESLVTGESVPVLRREGDEVTGGSLNLSGVLLLETVRVGEDAFLAQMLRMVREAQGSKVPLQALADRTTLVFVPLVAFLAAAAALGWLLVPDAMEVLRRLVPLAGRTDGDAGVTALYAAIATLVIACPCALGLATPMALAVGAGEASRRGMLLRNAEAFQTLRAVRVALLDKTGTLTQGEPRVAVSRLEPEASAAALALEERSNHPLARAVTTFLRNAEGVSPVVGLEEVEETPGEGIGGVLKGRSWFVGRPLDSGKYRDLLDQGCTLVEVRRDGEVQGVLGVTDPLRTGSVEAVRRLEELGIRVVMATGDHPAVAERVARETGIREVHAGVHPGDKLDLVRRFQAGGERVLMVGDGLNDAGALKGADVGVAMGSGLDLALDSADLILVRGELAGLADAVLLSRKLVRVVAQNLVGAFFYNLVALPLAMLGLLHPALAEVAMGASSITVILNSLRIRGREKGEMES</sequence>
<dbReference type="InterPro" id="IPR036412">
    <property type="entry name" value="HAD-like_sf"/>
</dbReference>
<dbReference type="OrthoDB" id="9813266at2"/>
<dbReference type="Gene3D" id="3.30.70.100">
    <property type="match status" value="1"/>
</dbReference>
<evidence type="ECO:0000256" key="5">
    <source>
        <dbReference type="ARBA" id="ARBA00022723"/>
    </source>
</evidence>
<dbReference type="PRINTS" id="PR00120">
    <property type="entry name" value="HATPASE"/>
</dbReference>
<feature type="transmembrane region" description="Helical" evidence="11">
    <location>
        <begin position="172"/>
        <end position="193"/>
    </location>
</feature>
<dbReference type="Gene3D" id="3.40.1110.10">
    <property type="entry name" value="Calcium-transporting ATPase, cytoplasmic domain N"/>
    <property type="match status" value="1"/>
</dbReference>
<dbReference type="eggNOG" id="COG2217">
    <property type="taxonomic scope" value="Bacteria"/>
</dbReference>
<dbReference type="PROSITE" id="PS00154">
    <property type="entry name" value="ATPASE_E1_E2"/>
    <property type="match status" value="1"/>
</dbReference>
<feature type="transmembrane region" description="Helical" evidence="11">
    <location>
        <begin position="374"/>
        <end position="400"/>
    </location>
</feature>
<dbReference type="EMBL" id="CM001022">
    <property type="protein sequence ID" value="EFQ23426.1"/>
    <property type="molecule type" value="Genomic_DNA"/>
</dbReference>
<evidence type="ECO:0000256" key="10">
    <source>
        <dbReference type="ARBA" id="ARBA00023136"/>
    </source>
</evidence>
<evidence type="ECO:0000256" key="8">
    <source>
        <dbReference type="ARBA" id="ARBA00022967"/>
    </source>
</evidence>
<dbReference type="Gene3D" id="2.70.150.10">
    <property type="entry name" value="Calcium-transporting ATPase, cytoplasmic transduction domain A"/>
    <property type="match status" value="1"/>
</dbReference>
<feature type="transmembrane region" description="Helical" evidence="11">
    <location>
        <begin position="329"/>
        <end position="349"/>
    </location>
</feature>
<dbReference type="InterPro" id="IPR027256">
    <property type="entry name" value="P-typ_ATPase_IB"/>
</dbReference>
<dbReference type="PANTHER" id="PTHR43520:SF8">
    <property type="entry name" value="P-TYPE CU(+) TRANSPORTER"/>
    <property type="match status" value="1"/>
</dbReference>
<dbReference type="STRING" id="584708.Apau_0999"/>
<dbReference type="GO" id="GO:0043682">
    <property type="term" value="F:P-type divalent copper transporter activity"/>
    <property type="evidence" value="ECO:0007669"/>
    <property type="project" value="TreeGrafter"/>
</dbReference>
<evidence type="ECO:0000313" key="13">
    <source>
        <dbReference type="EMBL" id="EFQ23426.1"/>
    </source>
</evidence>
<name>E3CWX6_9BACT</name>
<dbReference type="HOGENOM" id="CLU_001771_0_3_0"/>
<keyword evidence="3 11" id="KW-1003">Cell membrane</keyword>
<dbReference type="RefSeq" id="WP_006300608.1">
    <property type="nucleotide sequence ID" value="NZ_CM001022.1"/>
</dbReference>
<dbReference type="InterPro" id="IPR006121">
    <property type="entry name" value="HMA_dom"/>
</dbReference>
<keyword evidence="8" id="KW-1278">Translocase</keyword>
<keyword evidence="4 11" id="KW-0812">Transmembrane</keyword>
<comment type="similarity">
    <text evidence="2 11">Belongs to the cation transport ATPase (P-type) (TC 3.A.3) family. Type IB subfamily.</text>
</comment>
<dbReference type="NCBIfam" id="TIGR01525">
    <property type="entry name" value="ATPase-IB_hvy"/>
    <property type="match status" value="1"/>
</dbReference>
<dbReference type="PANTHER" id="PTHR43520">
    <property type="entry name" value="ATP7, ISOFORM B"/>
    <property type="match status" value="1"/>
</dbReference>
<feature type="transmembrane region" description="Helical" evidence="11">
    <location>
        <begin position="89"/>
        <end position="108"/>
    </location>
</feature>
<evidence type="ECO:0000313" key="14">
    <source>
        <dbReference type="Proteomes" id="UP000005096"/>
    </source>
</evidence>
<dbReference type="SUPFAM" id="SSF81653">
    <property type="entry name" value="Calcium ATPase, transduction domain A"/>
    <property type="match status" value="1"/>
</dbReference>
<keyword evidence="10 11" id="KW-0472">Membrane</keyword>
<keyword evidence="6 11" id="KW-0547">Nucleotide-binding</keyword>
<proteinExistence type="inferred from homology"/>
<dbReference type="PROSITE" id="PS01229">
    <property type="entry name" value="COF_2"/>
    <property type="match status" value="1"/>
</dbReference>
<dbReference type="InterPro" id="IPR023299">
    <property type="entry name" value="ATPase_P-typ_cyto_dom_N"/>
</dbReference>
<dbReference type="PaxDb" id="584708-Apau_0999"/>
<dbReference type="Pfam" id="PF00403">
    <property type="entry name" value="HMA"/>
    <property type="match status" value="1"/>
</dbReference>
<dbReference type="Proteomes" id="UP000005096">
    <property type="component" value="Chromosome"/>
</dbReference>
<dbReference type="GO" id="GO:0005507">
    <property type="term" value="F:copper ion binding"/>
    <property type="evidence" value="ECO:0007669"/>
    <property type="project" value="TreeGrafter"/>
</dbReference>
<evidence type="ECO:0000256" key="9">
    <source>
        <dbReference type="ARBA" id="ARBA00022989"/>
    </source>
</evidence>